<evidence type="ECO:0000313" key="2">
    <source>
        <dbReference type="EMBL" id="CAK0902761.1"/>
    </source>
</evidence>
<protein>
    <submittedName>
        <fullName evidence="2">Uncharacterized protein</fullName>
    </submittedName>
</protein>
<feature type="compositionally biased region" description="Basic and acidic residues" evidence="1">
    <location>
        <begin position="1"/>
        <end position="30"/>
    </location>
</feature>
<keyword evidence="3" id="KW-1185">Reference proteome</keyword>
<accession>A0ABN9XS99</accession>
<sequence>MKDGGARKAEAETGSSPKDKKLKQDGKAQAEEEEKVEMESEEADEELDMKSMMKRMMSMMKQMQSNMCKSKEDTEEIKTIANQAKVTASMVEQTVEIVRGEVNQIRESAVSKEDLPKMVQEIVQSEGLTTGSSMKEGIGKTEKPGAVRFKTEEAMWKYFADSWGKLQHEVMGETIYANPDSLHDSNPRKTKTVRKVVRTIIESNPGNGDDIKKSIDTDYGRGIVWWNDRRVAEWKENEGEGKMKLLGAAEQCQETIGTFVETFPWQRCAASEELEDRRNSISELIVRRRTLPAGSGADRAGISKAIQKLLKKEKKLQATERIATILDTFTGLDKIPKLKSPVKKRLTQACWMEARP</sequence>
<gene>
    <name evidence="2" type="ORF">PCOR1329_LOCUS79261</name>
</gene>
<name>A0ABN9XS99_9DINO</name>
<comment type="caution">
    <text evidence="2">The sequence shown here is derived from an EMBL/GenBank/DDBJ whole genome shotgun (WGS) entry which is preliminary data.</text>
</comment>
<dbReference type="EMBL" id="CAUYUJ010021112">
    <property type="protein sequence ID" value="CAK0902761.1"/>
    <property type="molecule type" value="Genomic_DNA"/>
</dbReference>
<reference evidence="2" key="1">
    <citation type="submission" date="2023-10" db="EMBL/GenBank/DDBJ databases">
        <authorList>
            <person name="Chen Y."/>
            <person name="Shah S."/>
            <person name="Dougan E. K."/>
            <person name="Thang M."/>
            <person name="Chan C."/>
        </authorList>
    </citation>
    <scope>NUCLEOTIDE SEQUENCE [LARGE SCALE GENOMIC DNA]</scope>
</reference>
<proteinExistence type="predicted"/>
<feature type="compositionally biased region" description="Acidic residues" evidence="1">
    <location>
        <begin position="31"/>
        <end position="46"/>
    </location>
</feature>
<dbReference type="Proteomes" id="UP001189429">
    <property type="component" value="Unassembled WGS sequence"/>
</dbReference>
<evidence type="ECO:0000256" key="1">
    <source>
        <dbReference type="SAM" id="MobiDB-lite"/>
    </source>
</evidence>
<organism evidence="2 3">
    <name type="scientific">Prorocentrum cordatum</name>
    <dbReference type="NCBI Taxonomy" id="2364126"/>
    <lineage>
        <taxon>Eukaryota</taxon>
        <taxon>Sar</taxon>
        <taxon>Alveolata</taxon>
        <taxon>Dinophyceae</taxon>
        <taxon>Prorocentrales</taxon>
        <taxon>Prorocentraceae</taxon>
        <taxon>Prorocentrum</taxon>
    </lineage>
</organism>
<evidence type="ECO:0000313" key="3">
    <source>
        <dbReference type="Proteomes" id="UP001189429"/>
    </source>
</evidence>
<feature type="region of interest" description="Disordered" evidence="1">
    <location>
        <begin position="1"/>
        <end position="46"/>
    </location>
</feature>